<organism evidence="1 2">
    <name type="scientific">Pseudonocardia halophobica</name>
    <dbReference type="NCBI Taxonomy" id="29401"/>
    <lineage>
        <taxon>Bacteria</taxon>
        <taxon>Bacillati</taxon>
        <taxon>Actinomycetota</taxon>
        <taxon>Actinomycetes</taxon>
        <taxon>Pseudonocardiales</taxon>
        <taxon>Pseudonocardiaceae</taxon>
        <taxon>Pseudonocardia</taxon>
    </lineage>
</organism>
<dbReference type="SUPFAM" id="SSF52096">
    <property type="entry name" value="ClpP/crotonase"/>
    <property type="match status" value="1"/>
</dbReference>
<dbReference type="InterPro" id="IPR001753">
    <property type="entry name" value="Enoyl-CoA_hydra/iso"/>
</dbReference>
<sequence length="218" mass="22909">MTVRSDVQDRVAWLTLDRQARRNALTASMWAELAEHLDAVENGAVAAVVLGGAGGAFSAGADLDELRGSHAAGLRHLAERTILRVRDLPVPTFALIEGSCLGAGCSLALACDIRVCAPSARFGIPALRNGLVYEDVYVRRLVELVGEGAAGLLLLGGERWSGAEALAHGLVERCVEDPTETIEALVAGLREARAATVAATVTAIRCAARRMSKAGQWT</sequence>
<reference evidence="1" key="2">
    <citation type="submission" date="2023-01" db="EMBL/GenBank/DDBJ databases">
        <authorList>
            <person name="Sun Q."/>
            <person name="Evtushenko L."/>
        </authorList>
    </citation>
    <scope>NUCLEOTIDE SEQUENCE</scope>
    <source>
        <strain evidence="1">VKM Ac-1069</strain>
    </source>
</reference>
<dbReference type="AlphaFoldDB" id="A0A9W6NYL1"/>
<name>A0A9W6NYL1_9PSEU</name>
<dbReference type="CDD" id="cd06558">
    <property type="entry name" value="crotonase-like"/>
    <property type="match status" value="1"/>
</dbReference>
<dbReference type="EMBL" id="BSFQ01000027">
    <property type="protein sequence ID" value="GLL13994.1"/>
    <property type="molecule type" value="Genomic_DNA"/>
</dbReference>
<proteinExistence type="predicted"/>
<dbReference type="PANTHER" id="PTHR11941:SF54">
    <property type="entry name" value="ENOYL-COA HYDRATASE, MITOCHONDRIAL"/>
    <property type="match status" value="1"/>
</dbReference>
<dbReference type="InterPro" id="IPR029045">
    <property type="entry name" value="ClpP/crotonase-like_dom_sf"/>
</dbReference>
<protein>
    <submittedName>
        <fullName evidence="1">Enoyl-CoA hydratase</fullName>
    </submittedName>
</protein>
<comment type="caution">
    <text evidence="1">The sequence shown here is derived from an EMBL/GenBank/DDBJ whole genome shotgun (WGS) entry which is preliminary data.</text>
</comment>
<reference evidence="1" key="1">
    <citation type="journal article" date="2014" name="Int. J. Syst. Evol. Microbiol.">
        <title>Complete genome sequence of Corynebacterium casei LMG S-19264T (=DSM 44701T), isolated from a smear-ripened cheese.</title>
        <authorList>
            <consortium name="US DOE Joint Genome Institute (JGI-PGF)"/>
            <person name="Walter F."/>
            <person name="Albersmeier A."/>
            <person name="Kalinowski J."/>
            <person name="Ruckert C."/>
        </authorList>
    </citation>
    <scope>NUCLEOTIDE SEQUENCE</scope>
    <source>
        <strain evidence="1">VKM Ac-1069</strain>
    </source>
</reference>
<accession>A0A9W6NYL1</accession>
<dbReference type="Proteomes" id="UP001143463">
    <property type="component" value="Unassembled WGS sequence"/>
</dbReference>
<dbReference type="RefSeq" id="WP_037051261.1">
    <property type="nucleotide sequence ID" value="NZ_BAAAUZ010000064.1"/>
</dbReference>
<dbReference type="PANTHER" id="PTHR11941">
    <property type="entry name" value="ENOYL-COA HYDRATASE-RELATED"/>
    <property type="match status" value="1"/>
</dbReference>
<dbReference type="Gene3D" id="3.90.226.10">
    <property type="entry name" value="2-enoyl-CoA Hydratase, Chain A, domain 1"/>
    <property type="match status" value="1"/>
</dbReference>
<gene>
    <name evidence="1" type="primary">crt_2</name>
    <name evidence="1" type="ORF">GCM10017577_51390</name>
</gene>
<dbReference type="GO" id="GO:0006635">
    <property type="term" value="P:fatty acid beta-oxidation"/>
    <property type="evidence" value="ECO:0007669"/>
    <property type="project" value="TreeGrafter"/>
</dbReference>
<evidence type="ECO:0000313" key="1">
    <source>
        <dbReference type="EMBL" id="GLL13994.1"/>
    </source>
</evidence>
<dbReference type="Pfam" id="PF00378">
    <property type="entry name" value="ECH_1"/>
    <property type="match status" value="1"/>
</dbReference>
<dbReference type="GO" id="GO:0003824">
    <property type="term" value="F:catalytic activity"/>
    <property type="evidence" value="ECO:0007669"/>
    <property type="project" value="UniProtKB-ARBA"/>
</dbReference>
<evidence type="ECO:0000313" key="2">
    <source>
        <dbReference type="Proteomes" id="UP001143463"/>
    </source>
</evidence>
<keyword evidence="2" id="KW-1185">Reference proteome</keyword>